<organism evidence="2 3">
    <name type="scientific">Scheffersomyces stipitis (strain ATCC 58785 / CBS 6054 / NBRC 10063 / NRRL Y-11545)</name>
    <name type="common">Yeast</name>
    <name type="synonym">Pichia stipitis</name>
    <dbReference type="NCBI Taxonomy" id="322104"/>
    <lineage>
        <taxon>Eukaryota</taxon>
        <taxon>Fungi</taxon>
        <taxon>Dikarya</taxon>
        <taxon>Ascomycota</taxon>
        <taxon>Saccharomycotina</taxon>
        <taxon>Pichiomycetes</taxon>
        <taxon>Debaryomycetaceae</taxon>
        <taxon>Scheffersomyces</taxon>
    </lineage>
</organism>
<evidence type="ECO:0000313" key="3">
    <source>
        <dbReference type="Proteomes" id="UP000002258"/>
    </source>
</evidence>
<dbReference type="PANTHER" id="PTHR28019">
    <property type="entry name" value="CELL MEMBRANE PROTEIN YLR413W-RELATED"/>
    <property type="match status" value="1"/>
</dbReference>
<dbReference type="GO" id="GO:0005886">
    <property type="term" value="C:plasma membrane"/>
    <property type="evidence" value="ECO:0007669"/>
    <property type="project" value="InterPro"/>
</dbReference>
<dbReference type="PANTHER" id="PTHR28019:SF2">
    <property type="entry name" value="CELL MEMBRANE PROTEIN YLR413W-RELATED"/>
    <property type="match status" value="1"/>
</dbReference>
<feature type="transmembrane region" description="Helical" evidence="1">
    <location>
        <begin position="261"/>
        <end position="284"/>
    </location>
</feature>
<dbReference type="RefSeq" id="XP_001386383.2">
    <property type="nucleotide sequence ID" value="XM_001386346.1"/>
</dbReference>
<name>A3LZK7_PICST</name>
<protein>
    <recommendedName>
        <fullName evidence="4">Integral membrane protein</fullName>
    </recommendedName>
</protein>
<evidence type="ECO:0008006" key="4">
    <source>
        <dbReference type="Google" id="ProtNLM"/>
    </source>
</evidence>
<keyword evidence="1" id="KW-1133">Transmembrane helix</keyword>
<accession>A3LZK7</accession>
<dbReference type="KEGG" id="pic:PICST_49689"/>
<keyword evidence="1" id="KW-0472">Membrane</keyword>
<dbReference type="InterPro" id="IPR009571">
    <property type="entry name" value="SUR7/Rim9-like_fungi"/>
</dbReference>
<dbReference type="OMA" id="GYWGYCR"/>
<proteinExistence type="predicted"/>
<feature type="transmembrane region" description="Helical" evidence="1">
    <location>
        <begin position="304"/>
        <end position="333"/>
    </location>
</feature>
<dbReference type="Pfam" id="PF06687">
    <property type="entry name" value="SUR7"/>
    <property type="match status" value="1"/>
</dbReference>
<keyword evidence="1" id="KW-0812">Transmembrane</keyword>
<gene>
    <name evidence="2" type="ORF">PICST_49689</name>
</gene>
<dbReference type="HOGENOM" id="CLU_758612_0_0_1"/>
<evidence type="ECO:0000313" key="2">
    <source>
        <dbReference type="EMBL" id="ABN68354.2"/>
    </source>
</evidence>
<dbReference type="eggNOG" id="ENOG502S4UA">
    <property type="taxonomic scope" value="Eukaryota"/>
</dbReference>
<dbReference type="GO" id="GO:0051285">
    <property type="term" value="C:cell cortex of cell tip"/>
    <property type="evidence" value="ECO:0007669"/>
    <property type="project" value="TreeGrafter"/>
</dbReference>
<evidence type="ECO:0000256" key="1">
    <source>
        <dbReference type="SAM" id="Phobius"/>
    </source>
</evidence>
<dbReference type="GeneID" id="4840558"/>
<dbReference type="OrthoDB" id="4480814at2759"/>
<dbReference type="InParanoid" id="A3LZK7"/>
<sequence>MFTIFRIILIFFSIACTVLTAFAVTGSFKNERFLTNTYLVNVHLTSLNTSALINMAASGANIQKRATSTIPQVAAVWQSAQNGDISGAESSIIQTIDAAIPDISYRELGLPDVYSFSYWGYCRGYIIGDITASNNHPFDNNKVNYTWCSPAQVGFQLKPIDLFKTELNNTLNNRVNGLPAGIQTAASTYSNQLQLLLNSIGDDNLQLPGNLNENIDRLNTVTVVSFGFLLTACVLSAISVIIQLLAFFFSPNSCCLTFLNFLFQVLVLIVVLVASATATGVFFFVRGQINDHTNEFGMKSFLSINFYAFAWSAAAAALLVVLFGLLGHCCGLFGTGRRRYRAVQPPVAYDHKEDMVESDSD</sequence>
<feature type="transmembrane region" description="Helical" evidence="1">
    <location>
        <begin position="226"/>
        <end position="249"/>
    </location>
</feature>
<keyword evidence="3" id="KW-1185">Reference proteome</keyword>
<dbReference type="STRING" id="322104.A3LZK7"/>
<reference evidence="2 3" key="1">
    <citation type="journal article" date="2007" name="Nat. Biotechnol.">
        <title>Genome sequence of the lignocellulose-bioconverting and xylose-fermenting yeast Pichia stipitis.</title>
        <authorList>
            <person name="Jeffries T.W."/>
            <person name="Grigoriev I.V."/>
            <person name="Grimwood J."/>
            <person name="Laplaza J.M."/>
            <person name="Aerts A."/>
            <person name="Salamov A."/>
            <person name="Schmutz J."/>
            <person name="Lindquist E."/>
            <person name="Dehal P."/>
            <person name="Shapiro H."/>
            <person name="Jin Y.S."/>
            <person name="Passoth V."/>
            <person name="Richardson P.M."/>
        </authorList>
    </citation>
    <scope>NUCLEOTIDE SEQUENCE [LARGE SCALE GENOMIC DNA]</scope>
    <source>
        <strain evidence="3">ATCC 58785 / CBS 6054 / NBRC 10063 / NRRL Y-11545</strain>
    </source>
</reference>
<dbReference type="Proteomes" id="UP000002258">
    <property type="component" value="Chromosome 7"/>
</dbReference>
<dbReference type="GO" id="GO:0031505">
    <property type="term" value="P:fungal-type cell wall organization"/>
    <property type="evidence" value="ECO:0007669"/>
    <property type="project" value="TreeGrafter"/>
</dbReference>
<dbReference type="AlphaFoldDB" id="A3LZK7"/>
<dbReference type="InterPro" id="IPR052413">
    <property type="entry name" value="SUR7_domain"/>
</dbReference>
<dbReference type="EMBL" id="CP000501">
    <property type="protein sequence ID" value="ABN68354.2"/>
    <property type="molecule type" value="Genomic_DNA"/>
</dbReference>